<reference evidence="3" key="1">
    <citation type="journal article" date="2019" name="Proc. Natl. Acad. Sci. U.S.A.">
        <title>Highly diversified shrew hepatitis B viruses corroborate ancient origins and divergent infection patterns of mammalian hepadnaviruses.</title>
        <authorList>
            <person name="Rasche A."/>
            <person name="Lehmann F."/>
            <person name="Konig A."/>
            <person name="Goldmann N."/>
            <person name="Corman V.M."/>
            <person name="Moreira-Soto A."/>
            <person name="Geipel A."/>
            <person name="van Riel D."/>
            <person name="Vakulenko Y.A."/>
            <person name="Sander A.L."/>
            <person name="Niekamp H."/>
            <person name="Kepper R."/>
            <person name="Schlegel M."/>
            <person name="Akoua-Koffi C."/>
            <person name="Souza B.F.C.D."/>
            <person name="Sahr F."/>
            <person name="Olayemi A."/>
            <person name="Schulze V."/>
            <person name="Petraityte-Burneikiene R."/>
            <person name="Kazaks A."/>
            <person name="Lowjaga K.A.A.T."/>
            <person name="Geyer J."/>
            <person name="Kuiken T."/>
            <person name="Drosten C."/>
            <person name="Lukashev A.N."/>
            <person name="Fichet-Calvet E."/>
            <person name="Ulrich R.G."/>
            <person name="Glebe D."/>
            <person name="Drexler J.F."/>
        </authorList>
    </citation>
    <scope>NUCLEOTIDE SEQUENCE</scope>
    <source>
        <strain evidence="4">KS12/1201</strain>
        <strain evidence="3">KS12/1263</strain>
    </source>
</reference>
<comment type="function">
    <text evidence="1">Multifunctional protein that may modulate protein degradation pathways, apoptosis, transcription, signal transduction, cell cycle progress, and genetic stability by directly or indirectly interacting with host factors.</text>
</comment>
<comment type="subunit">
    <text evidence="1">May form homodimer.</text>
</comment>
<comment type="similarity">
    <text evidence="1">Belongs to the orthohepadnavirus protein X family.</text>
</comment>
<dbReference type="InterPro" id="IPR000236">
    <property type="entry name" value="Transactivation_prot_X"/>
</dbReference>
<comment type="subcellular location">
    <subcellularLocation>
        <location evidence="1">Host cytoplasm</location>
    </subcellularLocation>
    <subcellularLocation>
        <location evidence="1">Host nucleus</location>
    </subcellularLocation>
    <subcellularLocation>
        <location evidence="1">Host mitochondrion</location>
    </subcellularLocation>
</comment>
<dbReference type="EMBL" id="MK345467">
    <property type="protein sequence ID" value="QDQ19253.1"/>
    <property type="molecule type" value="Genomic_DNA"/>
</dbReference>
<dbReference type="GO" id="GO:0019079">
    <property type="term" value="P:viral genome replication"/>
    <property type="evidence" value="ECO:0007669"/>
    <property type="project" value="InterPro"/>
</dbReference>
<evidence type="ECO:0000313" key="3">
    <source>
        <dbReference type="EMBL" id="QDQ19253.1"/>
    </source>
</evidence>
<keyword evidence="1" id="KW-1048">Host nucleus</keyword>
<dbReference type="Pfam" id="PF00739">
    <property type="entry name" value="X"/>
    <property type="match status" value="1"/>
</dbReference>
<keyword evidence="1" id="KW-0945">Host-virus interaction</keyword>
<dbReference type="GO" id="GO:0033650">
    <property type="term" value="C:host cell mitochondrion"/>
    <property type="evidence" value="ECO:0007669"/>
    <property type="project" value="UniProtKB-SubCell"/>
</dbReference>
<dbReference type="GO" id="GO:0042025">
    <property type="term" value="C:host cell nucleus"/>
    <property type="evidence" value="ECO:0007669"/>
    <property type="project" value="UniProtKB-SubCell"/>
</dbReference>
<sequence length="135" mass="14754">MAARLLCDVDPATGTIRLRALRSQPGGLSFTPVGPSSRAAPPPTSMSGPGSDRSLRSLPSCFTSTAGPCVLRFTFGELGQLDKPRNAVLCIQARSRGTELRASQQRNWTWYMLCNPNVNNLGHDWLMYYGGCRHK</sequence>
<organism evidence="3">
    <name type="scientific">Crowned shrew hepatitis B virus</name>
    <dbReference type="NCBI Taxonomy" id="2596879"/>
    <lineage>
        <taxon>Viruses</taxon>
        <taxon>Riboviria</taxon>
        <taxon>Pararnavirae</taxon>
        <taxon>Artverviricota</taxon>
        <taxon>Revtraviricetes</taxon>
        <taxon>Blubervirales</taxon>
        <taxon>Hepadnaviridae</taxon>
        <taxon>Orthohepadnavirus</taxon>
        <taxon>Orthohepadnavirus soricicoronati</taxon>
    </lineage>
</organism>
<accession>A0A516RTR1</accession>
<evidence type="ECO:0000256" key="2">
    <source>
        <dbReference type="SAM" id="MobiDB-lite"/>
    </source>
</evidence>
<evidence type="ECO:0000256" key="1">
    <source>
        <dbReference type="RuleBase" id="RU361181"/>
    </source>
</evidence>
<name>A0A516RTR1_9HEPA</name>
<gene>
    <name evidence="1" type="primary">X</name>
</gene>
<evidence type="ECO:0000313" key="4">
    <source>
        <dbReference type="EMBL" id="QER92531.1"/>
    </source>
</evidence>
<keyword evidence="1" id="KW-1045">Host mitochondrion</keyword>
<feature type="region of interest" description="Disordered" evidence="2">
    <location>
        <begin position="27"/>
        <end position="54"/>
    </location>
</feature>
<protein>
    <recommendedName>
        <fullName evidence="1">Protein X</fullName>
    </recommendedName>
    <alternativeName>
        <fullName evidence="1">HBx</fullName>
    </alternativeName>
    <alternativeName>
        <fullName evidence="1">Peptide X</fullName>
    </alternativeName>
    <alternativeName>
        <fullName evidence="1">pX</fullName>
    </alternativeName>
</protein>
<dbReference type="EMBL" id="MK345470">
    <property type="protein sequence ID" value="QER92531.1"/>
    <property type="molecule type" value="Genomic_DNA"/>
</dbReference>
<proteinExistence type="inferred from homology"/>
<keyword evidence="1" id="KW-1035">Host cytoplasm</keyword>